<organism evidence="1 2">
    <name type="scientific">Puccinia sorghi</name>
    <dbReference type="NCBI Taxonomy" id="27349"/>
    <lineage>
        <taxon>Eukaryota</taxon>
        <taxon>Fungi</taxon>
        <taxon>Dikarya</taxon>
        <taxon>Basidiomycota</taxon>
        <taxon>Pucciniomycotina</taxon>
        <taxon>Pucciniomycetes</taxon>
        <taxon>Pucciniales</taxon>
        <taxon>Pucciniaceae</taxon>
        <taxon>Puccinia</taxon>
    </lineage>
</organism>
<comment type="caution">
    <text evidence="1">The sequence shown here is derived from an EMBL/GenBank/DDBJ whole genome shotgun (WGS) entry which is preliminary data.</text>
</comment>
<name>A0A0L6UEH6_9BASI</name>
<keyword evidence="2" id="KW-1185">Reference proteome</keyword>
<accession>A0A0L6UEH6</accession>
<dbReference type="VEuPathDB" id="FungiDB:VP01_679g3"/>
<dbReference type="EMBL" id="LAVV01012160">
    <property type="protein sequence ID" value="KNZ46963.1"/>
    <property type="molecule type" value="Genomic_DNA"/>
</dbReference>
<proteinExistence type="predicted"/>
<evidence type="ECO:0000313" key="1">
    <source>
        <dbReference type="EMBL" id="KNZ46963.1"/>
    </source>
</evidence>
<sequence length="773" mass="86440">MGEDKNDIVGRRCFCKYLLKLERPDKRANTAGCWFATKQRKTPDGRTDAPSLSQTALLLLKKGIRRPAALCGSALGMSGGCKECGNCVDTYILLTSSSGSRKRQTHNGLALNRMVFSSAFRQAATSPSCAICHMIKSYYIRTRGNILCCNNFRNTLIDTVSRYVVQRARKFIHAHLSRYGFTKSIDISRPQRGVMNILLTGFMVQLPKPDSDKAQQAIVPVALRPSLRSPRLGRTDNEPPRRICCRTRRSKGEYGRFSVLAFPIYLEFTRSPKASDRIHKLMQTTWTTLDQDPTQPHTTGKWRPLARGTTSPKLASLPQRQICIQTPIPQARPEQPRPTIISSVSFLFFLFWLCQVTDRYLVFRGSFSIPTRDNDTFSPARGVVFQAYLALLCSPVCSSSHMGLKNLHNNHGGYGYTDDKVNKPHINACNFKLSRGGGFTYKTGRNITIDDLINPALVSVPHDDRNQIPLVKTFQPDRAFCFFPLGPPNSSSFVLGKSPSTSKKRMMRIIKKTEIVFNKVTLELNCPVNYGERDFHISESEYTLLNMMSCHGGFYRQGTEECIAFVSGRESTGGEMVVVIRGFLGAQEGFEGGLGQTRVTPESAEGTGWTQPRSWRGRIGKVQQGSAIDGGQSSGEARFVEFANVLNQFSSLMSPVISFPTNKLMLCALLINFWFGDKLKYRVSPTGGFSSASTPLYIPQLAIYHLNHNRWMKGESARSSSIYWDGRLEPKHHPQGRHQYNRPPTSIVKGSVISFDLSNLILHEHDAGIQNNA</sequence>
<evidence type="ECO:0000313" key="2">
    <source>
        <dbReference type="Proteomes" id="UP000037035"/>
    </source>
</evidence>
<dbReference type="Proteomes" id="UP000037035">
    <property type="component" value="Unassembled WGS sequence"/>
</dbReference>
<protein>
    <submittedName>
        <fullName evidence="1">Uncharacterized protein</fullName>
    </submittedName>
</protein>
<gene>
    <name evidence="1" type="ORF">VP01_679g3</name>
</gene>
<reference evidence="1 2" key="1">
    <citation type="submission" date="2015-08" db="EMBL/GenBank/DDBJ databases">
        <title>Next Generation Sequencing and Analysis of the Genome of Puccinia sorghi L Schw, the Causal Agent of Maize Common Rust.</title>
        <authorList>
            <person name="Rochi L."/>
            <person name="Burguener G."/>
            <person name="Darino M."/>
            <person name="Turjanski A."/>
            <person name="Kreff E."/>
            <person name="Dieguez M.J."/>
            <person name="Sacco F."/>
        </authorList>
    </citation>
    <scope>NUCLEOTIDE SEQUENCE [LARGE SCALE GENOMIC DNA]</scope>
    <source>
        <strain evidence="1 2">RO10H11247</strain>
    </source>
</reference>
<dbReference type="AlphaFoldDB" id="A0A0L6UEH6"/>